<accession>G0MG98</accession>
<feature type="compositionally biased region" description="Basic and acidic residues" evidence="1">
    <location>
        <begin position="670"/>
        <end position="683"/>
    </location>
</feature>
<evidence type="ECO:0000313" key="2">
    <source>
        <dbReference type="EMBL" id="EGT56627.1"/>
    </source>
</evidence>
<dbReference type="OrthoDB" id="5875530at2759"/>
<feature type="region of interest" description="Disordered" evidence="1">
    <location>
        <begin position="769"/>
        <end position="830"/>
    </location>
</feature>
<dbReference type="InParanoid" id="G0MG98"/>
<evidence type="ECO:0000256" key="1">
    <source>
        <dbReference type="SAM" id="MobiDB-lite"/>
    </source>
</evidence>
<sequence length="842" mass="97037">MGTRKREIVEFVGLKTYFFPNIALYSECNDELIAKNPEKANRVVSYIFGGTKERPSEQQIVDIILPDNANPETLYTGMDTCLALGGHFMSHFESLVPRLTLLKFTHDLAEVIETGDTKRLHLIGRKARLRKGTASKLLFMLVKIMMAEDNEAKFAHLYDLCEMELEFDALVFIKLLGLENEKNVDDVEEIREMVMQKITPQLKELMIYGAMDELTRLLITYPIEKSAQKLINHRVDLYKHILYAEQEDGYPNADMKKRRLNCQLIFIISRALTAGNLHVAKQMLIWIPASIRREMFPGLQNNRVEKTLEYLDSIIKIFMNATTPISFKAWAVVGINDYLENPWSRRAIVCVLDSFSFAVTHEVFEGLSPPMNPKSSSIYEDSVVVSNMVKSLECAKWIIENYQNFDEKSIQMIQFLNNKIAFVKDVEKALEDSPMTDLSKQIHVEQEQEQKDHVKSSGIVESRSEAVLKTEDFGIVSSPKEYMFKTEDFAITDSLESSKDSDDCKEADDKQETTPEEEDELEKQTKFFTEVASKLTEWDQSVNVKKRDWLEENLDQALPKLQSSKESIAEPKKDVLKLQNANSQNVRVNHNNNIKSSMYRREPPRHENRFRVYTSWSWREAEKPKLPEFTHHDILSSVSGDAKESKMTKNTLDCRKEDKSSQTSPPRPSLNKEKCVLEKKEINDASPESLEDRITRRREEERQKKIFDSPKLTVYDVLAESGDEKKYQGVEKMMPSQQDDKQLYAPYPPVRRAPAIMEELLKLYERPRETPIPVKPPPPVLRNITHCNRPKQPRQPVRRSVNIKAKAVENQEPAPKVDPKSLPRRLFGGVGVGEKPDYSGYI</sequence>
<feature type="region of interest" description="Disordered" evidence="1">
    <location>
        <begin position="638"/>
        <end position="705"/>
    </location>
</feature>
<dbReference type="HOGENOM" id="CLU_338100_0_0_1"/>
<evidence type="ECO:0000313" key="3">
    <source>
        <dbReference type="Proteomes" id="UP000008068"/>
    </source>
</evidence>
<gene>
    <name evidence="2" type="ORF">CAEBREN_07237</name>
</gene>
<name>G0MG98_CAEBE</name>
<feature type="region of interest" description="Disordered" evidence="1">
    <location>
        <begin position="495"/>
        <end position="524"/>
    </location>
</feature>
<dbReference type="FunCoup" id="G0MG98">
    <property type="interactions" value="372"/>
</dbReference>
<feature type="compositionally biased region" description="Basic and acidic residues" evidence="1">
    <location>
        <begin position="496"/>
        <end position="513"/>
    </location>
</feature>
<feature type="compositionally biased region" description="Basic and acidic residues" evidence="1">
    <location>
        <begin position="641"/>
        <end position="660"/>
    </location>
</feature>
<dbReference type="Proteomes" id="UP000008068">
    <property type="component" value="Unassembled WGS sequence"/>
</dbReference>
<organism evidence="3">
    <name type="scientific">Caenorhabditis brenneri</name>
    <name type="common">Nematode worm</name>
    <dbReference type="NCBI Taxonomy" id="135651"/>
    <lineage>
        <taxon>Eukaryota</taxon>
        <taxon>Metazoa</taxon>
        <taxon>Ecdysozoa</taxon>
        <taxon>Nematoda</taxon>
        <taxon>Chromadorea</taxon>
        <taxon>Rhabditida</taxon>
        <taxon>Rhabditina</taxon>
        <taxon>Rhabditomorpha</taxon>
        <taxon>Rhabditoidea</taxon>
        <taxon>Rhabditidae</taxon>
        <taxon>Peloderinae</taxon>
        <taxon>Caenorhabditis</taxon>
    </lineage>
</organism>
<dbReference type="AlphaFoldDB" id="G0MG98"/>
<dbReference type="EMBL" id="GL379793">
    <property type="protein sequence ID" value="EGT56627.1"/>
    <property type="molecule type" value="Genomic_DNA"/>
</dbReference>
<dbReference type="eggNOG" id="ENOG502QVYU">
    <property type="taxonomic scope" value="Eukaryota"/>
</dbReference>
<reference evidence="3" key="1">
    <citation type="submission" date="2011-07" db="EMBL/GenBank/DDBJ databases">
        <authorList>
            <consortium name="Caenorhabditis brenneri Sequencing and Analysis Consortium"/>
            <person name="Wilson R.K."/>
        </authorList>
    </citation>
    <scope>NUCLEOTIDE SEQUENCE [LARGE SCALE GENOMIC DNA]</scope>
    <source>
        <strain evidence="3">PB2801</strain>
    </source>
</reference>
<dbReference type="STRING" id="135651.G0MG98"/>
<feature type="compositionally biased region" description="Basic and acidic residues" evidence="1">
    <location>
        <begin position="690"/>
        <end position="705"/>
    </location>
</feature>
<keyword evidence="3" id="KW-1185">Reference proteome</keyword>
<proteinExistence type="predicted"/>
<protein>
    <submittedName>
        <fullName evidence="2">Uncharacterized protein</fullName>
    </submittedName>
</protein>